<dbReference type="GeneID" id="98144198"/>
<organism evidence="2 3">
    <name type="scientific">Aspergillus lucknowensis</name>
    <dbReference type="NCBI Taxonomy" id="176173"/>
    <lineage>
        <taxon>Eukaryota</taxon>
        <taxon>Fungi</taxon>
        <taxon>Dikarya</taxon>
        <taxon>Ascomycota</taxon>
        <taxon>Pezizomycotina</taxon>
        <taxon>Eurotiomycetes</taxon>
        <taxon>Eurotiomycetidae</taxon>
        <taxon>Eurotiales</taxon>
        <taxon>Aspergillaceae</taxon>
        <taxon>Aspergillus</taxon>
        <taxon>Aspergillus subgen. Nidulantes</taxon>
    </lineage>
</organism>
<feature type="transmembrane region" description="Helical" evidence="1">
    <location>
        <begin position="293"/>
        <end position="316"/>
    </location>
</feature>
<evidence type="ECO:0000313" key="2">
    <source>
        <dbReference type="EMBL" id="KAL2867258.1"/>
    </source>
</evidence>
<protein>
    <submittedName>
        <fullName evidence="2">Uncharacterized protein</fullName>
    </submittedName>
</protein>
<accession>A0ABR4LRU6</accession>
<gene>
    <name evidence="2" type="ORF">BJX67DRAFT_353502</name>
</gene>
<dbReference type="RefSeq" id="XP_070886237.1">
    <property type="nucleotide sequence ID" value="XM_071029126.1"/>
</dbReference>
<evidence type="ECO:0000256" key="1">
    <source>
        <dbReference type="SAM" id="Phobius"/>
    </source>
</evidence>
<comment type="caution">
    <text evidence="2">The sequence shown here is derived from an EMBL/GenBank/DDBJ whole genome shotgun (WGS) entry which is preliminary data.</text>
</comment>
<dbReference type="PANTHER" id="PTHR35394">
    <property type="entry name" value="DUF3176 DOMAIN-CONTAINING PROTEIN"/>
    <property type="match status" value="1"/>
</dbReference>
<keyword evidence="1" id="KW-0472">Membrane</keyword>
<keyword evidence="1" id="KW-1133">Transmembrane helix</keyword>
<dbReference type="PANTHER" id="PTHR35394:SF5">
    <property type="entry name" value="DUF3176 DOMAIN-CONTAINING PROTEIN"/>
    <property type="match status" value="1"/>
</dbReference>
<keyword evidence="3" id="KW-1185">Reference proteome</keyword>
<evidence type="ECO:0000313" key="3">
    <source>
        <dbReference type="Proteomes" id="UP001610432"/>
    </source>
</evidence>
<reference evidence="2 3" key="1">
    <citation type="submission" date="2024-07" db="EMBL/GenBank/DDBJ databases">
        <title>Section-level genome sequencing and comparative genomics of Aspergillus sections Usti and Cavernicolus.</title>
        <authorList>
            <consortium name="Lawrence Berkeley National Laboratory"/>
            <person name="Nybo J.L."/>
            <person name="Vesth T.C."/>
            <person name="Theobald S."/>
            <person name="Frisvad J.C."/>
            <person name="Larsen T.O."/>
            <person name="Kjaerboelling I."/>
            <person name="Rothschild-Mancinelli K."/>
            <person name="Lyhne E.K."/>
            <person name="Kogle M.E."/>
            <person name="Barry K."/>
            <person name="Clum A."/>
            <person name="Na H."/>
            <person name="Ledsgaard L."/>
            <person name="Lin J."/>
            <person name="Lipzen A."/>
            <person name="Kuo A."/>
            <person name="Riley R."/>
            <person name="Mondo S."/>
            <person name="Labutti K."/>
            <person name="Haridas S."/>
            <person name="Pangalinan J."/>
            <person name="Salamov A.A."/>
            <person name="Simmons B.A."/>
            <person name="Magnuson J.K."/>
            <person name="Chen J."/>
            <person name="Drula E."/>
            <person name="Henrissat B."/>
            <person name="Wiebenga A."/>
            <person name="Lubbers R.J."/>
            <person name="Gomes A.C."/>
            <person name="Macurrencykelacurrency M.R."/>
            <person name="Stajich J."/>
            <person name="Grigoriev I.V."/>
            <person name="Mortensen U.H."/>
            <person name="De Vries R.P."/>
            <person name="Baker S.E."/>
            <person name="Andersen M.R."/>
        </authorList>
    </citation>
    <scope>NUCLEOTIDE SEQUENCE [LARGE SCALE GENOMIC DNA]</scope>
    <source>
        <strain evidence="2 3">CBS 449.75</strain>
    </source>
</reference>
<proteinExistence type="predicted"/>
<dbReference type="EMBL" id="JBFXLQ010000020">
    <property type="protein sequence ID" value="KAL2867258.1"/>
    <property type="molecule type" value="Genomic_DNA"/>
</dbReference>
<dbReference type="Proteomes" id="UP001610432">
    <property type="component" value="Unassembled WGS sequence"/>
</dbReference>
<sequence>MGYTDEPGTNECQIIPQRGKPANITMRISARSISDGEWRLSVPYHKVWAPWGLTQAWHSDRVGPNNVFAGLQDPLLVLAHAELSLVNQTAGLAPMLDLRKAFKLRVTQCALALCARTYNVAVSNGAVSFDLSDPEYGQIFCLYYPTGEVIPGPECLRNRAALPADAMERVDWSPCWKPGTEPPKDFTQMSATIWTNSGQLSFGPLSDWDLITPFLVGQATTSFEVSNSSEWSLLGPESWPARPDPNIAKTMRAGLEEATKATAAALTRSALLASNTTIEGTIYRTKVCVSVNWLWILLPTALIIFGTVFGALTAGASRHEGLSVWKSSILAVLFHGLDGFERDDQVDRYASISRMGQAAERVEVKLTASDGTRGLMLNQS</sequence>
<keyword evidence="1" id="KW-0812">Transmembrane</keyword>
<name>A0ABR4LRU6_9EURO</name>